<proteinExistence type="predicted"/>
<accession>A0A8X8Z7G7</accession>
<evidence type="ECO:0000256" key="3">
    <source>
        <dbReference type="SAM" id="MobiDB-lite"/>
    </source>
</evidence>
<evidence type="ECO:0000259" key="4">
    <source>
        <dbReference type="PROSITE" id="PS50014"/>
    </source>
</evidence>
<evidence type="ECO:0000256" key="2">
    <source>
        <dbReference type="PROSITE-ProRule" id="PRU00035"/>
    </source>
</evidence>
<dbReference type="AlphaFoldDB" id="A0A8X8Z7G7"/>
<dbReference type="PROSITE" id="PS51525">
    <property type="entry name" value="NET"/>
    <property type="match status" value="1"/>
</dbReference>
<dbReference type="InterPro" id="IPR038336">
    <property type="entry name" value="NET_sf"/>
</dbReference>
<dbReference type="InterPro" id="IPR052442">
    <property type="entry name" value="Env_Response_Regulator"/>
</dbReference>
<evidence type="ECO:0000259" key="5">
    <source>
        <dbReference type="PROSITE" id="PS51525"/>
    </source>
</evidence>
<dbReference type="PANTHER" id="PTHR46136">
    <property type="entry name" value="TRANSCRIPTION FACTOR GTE8"/>
    <property type="match status" value="1"/>
</dbReference>
<dbReference type="SUPFAM" id="SSF47370">
    <property type="entry name" value="Bromodomain"/>
    <property type="match status" value="1"/>
</dbReference>
<protein>
    <submittedName>
        <fullName evidence="6">Uncharacterized protein</fullName>
    </submittedName>
</protein>
<evidence type="ECO:0000256" key="1">
    <source>
        <dbReference type="ARBA" id="ARBA00023117"/>
    </source>
</evidence>
<dbReference type="PROSITE" id="PS50014">
    <property type="entry name" value="BROMODOMAIN_2"/>
    <property type="match status" value="1"/>
</dbReference>
<evidence type="ECO:0000313" key="7">
    <source>
        <dbReference type="Proteomes" id="UP000298416"/>
    </source>
</evidence>
<dbReference type="PRINTS" id="PR00503">
    <property type="entry name" value="BROMODOMAIN"/>
</dbReference>
<feature type="region of interest" description="Disordered" evidence="3">
    <location>
        <begin position="759"/>
        <end position="779"/>
    </location>
</feature>
<dbReference type="Pfam" id="PF00439">
    <property type="entry name" value="Bromodomain"/>
    <property type="match status" value="1"/>
</dbReference>
<dbReference type="InterPro" id="IPR027353">
    <property type="entry name" value="NET_dom"/>
</dbReference>
<feature type="region of interest" description="Disordered" evidence="3">
    <location>
        <begin position="466"/>
        <end position="503"/>
    </location>
</feature>
<reference evidence="6" key="1">
    <citation type="submission" date="2018-01" db="EMBL/GenBank/DDBJ databases">
        <authorList>
            <person name="Mao J.F."/>
        </authorList>
    </citation>
    <scope>NUCLEOTIDE SEQUENCE</scope>
    <source>
        <strain evidence="6">Huo1</strain>
        <tissue evidence="6">Leaf</tissue>
    </source>
</reference>
<dbReference type="EMBL" id="PNBA02000017">
    <property type="protein sequence ID" value="KAG6394616.1"/>
    <property type="molecule type" value="Genomic_DNA"/>
</dbReference>
<feature type="compositionally biased region" description="Basic and acidic residues" evidence="3">
    <location>
        <begin position="538"/>
        <end position="556"/>
    </location>
</feature>
<dbReference type="InterPro" id="IPR036427">
    <property type="entry name" value="Bromodomain-like_sf"/>
</dbReference>
<sequence length="779" mass="86593">MLRVAFPNRLALLIRGSLINPLSSEFSILDLGFSVPRGIGLKRVVGVLLICGISAWSGIMMAKKDRFPPGYSASVAPHYESEGSGSSGRIDSVDGSSVAKRKWVDLNSASRDGFTVPVQIIPMSKLSSLERKSLARRLTSELEKIRILQNKVELPTKKIVNKFTKSNSIDALTCANGQQKGLQVGSLKKSALLNSASGKKARGWNRAITGRFQSASNNSHVNANNATLKQCEGLLKKLMSQEFAWVFNTPVDVVKLNIPDYFNIIKTPMDLGTVKRKLNSGKYSDPIEFVDDVRLTLTNAKTYNPPGSDVHVLAESFSQFFETRWTAIENKFLVIASHSAPKKSRGIEETGITKTLAPSKKRKPSPRQHEVVQEPTKRKLTSEDKHKLSMELEGFDGDLPDTVIDLLRAHTSNRGDGGEDEIEIDIDDLSDDTLFTLRKLLEEHLPDNQKNLARSEACEIELPNVSGFSNSSLQVDKGNDSDPIDEDVDIGGNEAPVTSYPPVLIEKDVGGRAAEYNEAGPDSHRGSECSKGSSAVKQEQDETCHTADSADKKVDTGELVSKDTSASELDHLEDGLVKPSSSDSDGQVDVEGAQDDRQVSPDKLYRAAILKNRFLDTILKAREKTLTQDEKMDPEKLRREREELEMHKKRGEGNWREKQREKRCSRFDYQKLTRILSLILFHLSLYYRVTLQMEKTVEINENSRFLKDLEMLRTAPTEQLALASIVDETTPEDSQDGFGSFKFGSHNPLEQLGLYMKMDDDDEEPEPPTTDPNATTCSM</sequence>
<feature type="region of interest" description="Disordered" evidence="3">
    <location>
        <begin position="356"/>
        <end position="384"/>
    </location>
</feature>
<dbReference type="Gene3D" id="1.20.920.10">
    <property type="entry name" value="Bromodomain-like"/>
    <property type="match status" value="1"/>
</dbReference>
<keyword evidence="7" id="KW-1185">Reference proteome</keyword>
<dbReference type="Proteomes" id="UP000298416">
    <property type="component" value="Unassembled WGS sequence"/>
</dbReference>
<dbReference type="SMART" id="SM00297">
    <property type="entry name" value="BROMO"/>
    <property type="match status" value="1"/>
</dbReference>
<dbReference type="InterPro" id="IPR001487">
    <property type="entry name" value="Bromodomain"/>
</dbReference>
<feature type="region of interest" description="Disordered" evidence="3">
    <location>
        <begin position="515"/>
        <end position="599"/>
    </location>
</feature>
<organism evidence="6">
    <name type="scientific">Salvia splendens</name>
    <name type="common">Scarlet sage</name>
    <dbReference type="NCBI Taxonomy" id="180675"/>
    <lineage>
        <taxon>Eukaryota</taxon>
        <taxon>Viridiplantae</taxon>
        <taxon>Streptophyta</taxon>
        <taxon>Embryophyta</taxon>
        <taxon>Tracheophyta</taxon>
        <taxon>Spermatophyta</taxon>
        <taxon>Magnoliopsida</taxon>
        <taxon>eudicotyledons</taxon>
        <taxon>Gunneridae</taxon>
        <taxon>Pentapetalae</taxon>
        <taxon>asterids</taxon>
        <taxon>lamiids</taxon>
        <taxon>Lamiales</taxon>
        <taxon>Lamiaceae</taxon>
        <taxon>Nepetoideae</taxon>
        <taxon>Mentheae</taxon>
        <taxon>Salviinae</taxon>
        <taxon>Salvia</taxon>
        <taxon>Salvia subgen. Calosphace</taxon>
        <taxon>core Calosphace</taxon>
    </lineage>
</organism>
<dbReference type="Pfam" id="PF17035">
    <property type="entry name" value="BET"/>
    <property type="match status" value="1"/>
</dbReference>
<dbReference type="Gene3D" id="1.20.1270.220">
    <property type="match status" value="1"/>
</dbReference>
<feature type="domain" description="Bromo" evidence="4">
    <location>
        <begin position="239"/>
        <end position="311"/>
    </location>
</feature>
<reference evidence="6" key="2">
    <citation type="submission" date="2020-08" db="EMBL/GenBank/DDBJ databases">
        <title>Plant Genome Project.</title>
        <authorList>
            <person name="Zhang R.-G."/>
        </authorList>
    </citation>
    <scope>NUCLEOTIDE SEQUENCE</scope>
    <source>
        <strain evidence="6">Huo1</strain>
        <tissue evidence="6">Leaf</tissue>
    </source>
</reference>
<dbReference type="PANTHER" id="PTHR46136:SF1">
    <property type="entry name" value="TRANSCRIPTION FACTOR GTE11-RELATED"/>
    <property type="match status" value="1"/>
</dbReference>
<feature type="compositionally biased region" description="Basic and acidic residues" evidence="3">
    <location>
        <begin position="367"/>
        <end position="384"/>
    </location>
</feature>
<comment type="caution">
    <text evidence="6">The sequence shown here is derived from an EMBL/GenBank/DDBJ whole genome shotgun (WGS) entry which is preliminary data.</text>
</comment>
<evidence type="ECO:0000313" key="6">
    <source>
        <dbReference type="EMBL" id="KAG6394616.1"/>
    </source>
</evidence>
<name>A0A8X8Z7G7_SALSN</name>
<gene>
    <name evidence="6" type="ORF">SASPL_145205</name>
</gene>
<keyword evidence="1 2" id="KW-0103">Bromodomain</keyword>
<feature type="domain" description="NET" evidence="5">
    <location>
        <begin position="370"/>
        <end position="452"/>
    </location>
</feature>